<feature type="transmembrane region" description="Helical" evidence="1">
    <location>
        <begin position="388"/>
        <end position="409"/>
    </location>
</feature>
<dbReference type="GO" id="GO:0004366">
    <property type="term" value="F:glycerol-3-phosphate O-acyltransferase activity"/>
    <property type="evidence" value="ECO:0007669"/>
    <property type="project" value="TreeGrafter"/>
</dbReference>
<comment type="caution">
    <text evidence="3">The sequence shown here is derived from an EMBL/GenBank/DDBJ whole genome shotgun (WGS) entry which is preliminary data.</text>
</comment>
<dbReference type="GO" id="GO:0016287">
    <property type="term" value="F:glycerone-phosphate O-acyltransferase activity"/>
    <property type="evidence" value="ECO:0007669"/>
    <property type="project" value="TreeGrafter"/>
</dbReference>
<dbReference type="Pfam" id="PF01553">
    <property type="entry name" value="Acyltransferase"/>
    <property type="match status" value="1"/>
</dbReference>
<evidence type="ECO:0000256" key="1">
    <source>
        <dbReference type="SAM" id="Phobius"/>
    </source>
</evidence>
<evidence type="ECO:0000313" key="4">
    <source>
        <dbReference type="Proteomes" id="UP000265926"/>
    </source>
</evidence>
<proteinExistence type="predicted"/>
<protein>
    <recommendedName>
        <fullName evidence="2">Phospholipid/glycerol acyltransferase domain-containing protein</fullName>
    </recommendedName>
</protein>
<dbReference type="SUPFAM" id="SSF69593">
    <property type="entry name" value="Glycerol-3-phosphate (1)-acyltransferase"/>
    <property type="match status" value="1"/>
</dbReference>
<reference evidence="3 4" key="1">
    <citation type="submission" date="2018-08" db="EMBL/GenBank/DDBJ databases">
        <title>Pallidiluteibacterium maritimus gen. nov., sp. nov., isolated from coastal sediment.</title>
        <authorList>
            <person name="Zhou L.Y."/>
        </authorList>
    </citation>
    <scope>NUCLEOTIDE SEQUENCE [LARGE SCALE GENOMIC DNA]</scope>
    <source>
        <strain evidence="3 4">XSD2</strain>
    </source>
</reference>
<dbReference type="InterPro" id="IPR002123">
    <property type="entry name" value="Plipid/glycerol_acylTrfase"/>
</dbReference>
<dbReference type="AlphaFoldDB" id="A0A399T5C4"/>
<keyword evidence="4" id="KW-1185">Reference proteome</keyword>
<dbReference type="SMART" id="SM00563">
    <property type="entry name" value="PlsC"/>
    <property type="match status" value="1"/>
</dbReference>
<evidence type="ECO:0000259" key="2">
    <source>
        <dbReference type="SMART" id="SM00563"/>
    </source>
</evidence>
<feature type="domain" description="Phospholipid/glycerol acyltransferase" evidence="2">
    <location>
        <begin position="80"/>
        <end position="208"/>
    </location>
</feature>
<sequence length="485" mass="56920">MQIPVFLFFGHCFLSFRRFSKKYQFNKGVKQGLIRRFCMKYEKWSLGYFFLKQYVRFADFIIHKKIIVNGKENIPGKVPIVFAPNHQNALSDPMAILLHTPFQPVWLGRADIFKNKIAAFLLRFLKIMPVYRLRDGKEQLSRNDKTFADSIRVLENHVPLALFPEAAHSGRRQMLPHKKAVPRIVFLAEEKAGHNLNIHIIPTGIYYSSYWKFNRTVIVNLGAPVRANDFLEEYAENPNNATQQLKDALYNAIEPLTLNIKSKEHYEDFETIREIYGKEYLRRQNKRFSPTTLFHSDQQLVRQLDECEAHSPEKTNELIKLTRDYKKTLKKHGLKSWLLDKSNYNALKIVRNKLILLIGFPVFLLGFIFNAVPFFLIDSISRKKLKDIAFRSTFFLVLGLLFFPIVYLLELWAVSALLPGVWLKLLFLVSLPFAGKLAFRWYILFLKTWGRGRLLYLRLFCKTTFTQLQSKKEKLYSTLESMITV</sequence>
<keyword evidence="1" id="KW-0812">Transmembrane</keyword>
<dbReference type="Proteomes" id="UP000265926">
    <property type="component" value="Unassembled WGS sequence"/>
</dbReference>
<feature type="transmembrane region" description="Helical" evidence="1">
    <location>
        <begin position="354"/>
        <end position="376"/>
    </location>
</feature>
<dbReference type="EMBL" id="QWGR01000003">
    <property type="protein sequence ID" value="RIJ49073.1"/>
    <property type="molecule type" value="Genomic_DNA"/>
</dbReference>
<organism evidence="3 4">
    <name type="scientific">Maribellus luteus</name>
    <dbReference type="NCBI Taxonomy" id="2305463"/>
    <lineage>
        <taxon>Bacteria</taxon>
        <taxon>Pseudomonadati</taxon>
        <taxon>Bacteroidota</taxon>
        <taxon>Bacteroidia</taxon>
        <taxon>Marinilabiliales</taxon>
        <taxon>Prolixibacteraceae</taxon>
        <taxon>Maribellus</taxon>
    </lineage>
</organism>
<keyword evidence="1" id="KW-1133">Transmembrane helix</keyword>
<dbReference type="PANTHER" id="PTHR31605:SF0">
    <property type="entry name" value="GLYCEROL-3-PHOSPHATE O-ACYLTRANSFERASE 1"/>
    <property type="match status" value="1"/>
</dbReference>
<accession>A0A399T5C4</accession>
<evidence type="ECO:0000313" key="3">
    <source>
        <dbReference type="EMBL" id="RIJ49073.1"/>
    </source>
</evidence>
<dbReference type="PANTHER" id="PTHR31605">
    <property type="entry name" value="GLYCEROL-3-PHOSPHATE O-ACYLTRANSFERASE 1"/>
    <property type="match status" value="1"/>
</dbReference>
<name>A0A399T5C4_9BACT</name>
<feature type="transmembrane region" description="Helical" evidence="1">
    <location>
        <begin position="421"/>
        <end position="443"/>
    </location>
</feature>
<dbReference type="GO" id="GO:0008654">
    <property type="term" value="P:phospholipid biosynthetic process"/>
    <property type="evidence" value="ECO:0007669"/>
    <property type="project" value="TreeGrafter"/>
</dbReference>
<dbReference type="InterPro" id="IPR052744">
    <property type="entry name" value="GPAT/DAPAT"/>
</dbReference>
<gene>
    <name evidence="3" type="ORF">D1614_05765</name>
</gene>
<keyword evidence="1" id="KW-0472">Membrane</keyword>